<dbReference type="GeneID" id="71761773"/>
<dbReference type="AlphaFoldDB" id="A0AAV3SH83"/>
<dbReference type="Proteomes" id="UP000830542">
    <property type="component" value="Chromosome"/>
</dbReference>
<sequence length="351" mass="36676">MELDRGVLAAAIVVFAALSLLVVLPLAQYVLLALLLGYVLYPLQRRLAPRIGSRIASGSLIVATALVVLIPLGTVITIAARQALQVYRAIRSGNLGVDTVEQFIGEQFGVAVDVSRLLGEFNPNELVNVVEGSGGSALFGGVMKVFGGLSDVALGLTVLLFLTYYLLVDGSASMRWLRGVSPLSDAAWSELVERVDQLVWAVIVGNVAVAVVQGVLTGIGLVVLDFPSAVFWTVVTVVLGLLPLIGAFIVWAPAAAYLLIIGRPVAAVVLFVYGATVVSLSDNYLRPVIGGREAGLNPGLFVLGIAGGLFVFGFLGVFFGPVVLGILKVVVELFARERAPAGPGDGGRRAS</sequence>
<keyword evidence="5 6" id="KW-0472">Membrane</keyword>
<evidence type="ECO:0000256" key="4">
    <source>
        <dbReference type="ARBA" id="ARBA00022989"/>
    </source>
</evidence>
<name>A0AAV3SH83_HALDO</name>
<protein>
    <submittedName>
        <fullName evidence="7">AI-2E family transporter</fullName>
    </submittedName>
</protein>
<comment type="similarity">
    <text evidence="2">Belongs to the autoinducer-2 exporter (AI-2E) (TC 2.A.86) family.</text>
</comment>
<dbReference type="RefSeq" id="WP_244698563.1">
    <property type="nucleotide sequence ID" value="NZ_BAAADN010000030.1"/>
</dbReference>
<evidence type="ECO:0000313" key="7">
    <source>
        <dbReference type="EMBL" id="GAA0463467.1"/>
    </source>
</evidence>
<feature type="transmembrane region" description="Helical" evidence="6">
    <location>
        <begin position="6"/>
        <end position="39"/>
    </location>
</feature>
<dbReference type="Pfam" id="PF01594">
    <property type="entry name" value="AI-2E_transport"/>
    <property type="match status" value="1"/>
</dbReference>
<proteinExistence type="inferred from homology"/>
<dbReference type="PANTHER" id="PTHR21716:SF4">
    <property type="entry name" value="TRANSMEMBRANE PROTEIN 245"/>
    <property type="match status" value="1"/>
</dbReference>
<evidence type="ECO:0000313" key="9">
    <source>
        <dbReference type="Proteomes" id="UP000830542"/>
    </source>
</evidence>
<evidence type="ECO:0000256" key="1">
    <source>
        <dbReference type="ARBA" id="ARBA00004141"/>
    </source>
</evidence>
<organism evidence="7 10">
    <name type="scientific">Halococcus dombrowskii</name>
    <dbReference type="NCBI Taxonomy" id="179637"/>
    <lineage>
        <taxon>Archaea</taxon>
        <taxon>Methanobacteriati</taxon>
        <taxon>Methanobacteriota</taxon>
        <taxon>Stenosarchaea group</taxon>
        <taxon>Halobacteria</taxon>
        <taxon>Halobacteriales</taxon>
        <taxon>Halococcaceae</taxon>
        <taxon>Halococcus</taxon>
    </lineage>
</organism>
<dbReference type="EMBL" id="CP095005">
    <property type="protein sequence ID" value="UOO93907.1"/>
    <property type="molecule type" value="Genomic_DNA"/>
</dbReference>
<dbReference type="Proteomes" id="UP001500962">
    <property type="component" value="Unassembled WGS sequence"/>
</dbReference>
<gene>
    <name evidence="7" type="ORF">GCM10008985_20300</name>
    <name evidence="8" type="ORF">MUK72_07955</name>
</gene>
<feature type="transmembrane region" description="Helical" evidence="6">
    <location>
        <begin position="145"/>
        <end position="168"/>
    </location>
</feature>
<reference evidence="7" key="1">
    <citation type="journal article" date="2014" name="Int. J. Syst. Evol. Microbiol.">
        <title>Complete genome sequence of Corynebacterium casei LMG S-19264T (=DSM 44701T), isolated from a smear-ripened cheese.</title>
        <authorList>
            <consortium name="US DOE Joint Genome Institute (JGI-PGF)"/>
            <person name="Walter F."/>
            <person name="Albersmeier A."/>
            <person name="Kalinowski J."/>
            <person name="Ruckert C."/>
        </authorList>
    </citation>
    <scope>NUCLEOTIDE SEQUENCE</scope>
    <source>
        <strain evidence="7">JCM 12289</strain>
    </source>
</reference>
<feature type="transmembrane region" description="Helical" evidence="6">
    <location>
        <begin position="229"/>
        <end position="251"/>
    </location>
</feature>
<dbReference type="GO" id="GO:0016020">
    <property type="term" value="C:membrane"/>
    <property type="evidence" value="ECO:0007669"/>
    <property type="project" value="UniProtKB-SubCell"/>
</dbReference>
<evidence type="ECO:0000256" key="5">
    <source>
        <dbReference type="ARBA" id="ARBA00023136"/>
    </source>
</evidence>
<comment type="subcellular location">
    <subcellularLocation>
        <location evidence="1">Membrane</location>
        <topology evidence="1">Multi-pass membrane protein</topology>
    </subcellularLocation>
</comment>
<reference evidence="8" key="2">
    <citation type="submission" date="2022-04" db="EMBL/GenBank/DDBJ databases">
        <title>Sequencing and genomic assembly of Halococcus dombrowskii.</title>
        <authorList>
            <person name="Lim S.W."/>
            <person name="MacLea K.S."/>
        </authorList>
    </citation>
    <scope>NUCLEOTIDE SEQUENCE</scope>
    <source>
        <strain evidence="8">H4</strain>
    </source>
</reference>
<dbReference type="KEGG" id="hdo:MUK72_07955"/>
<evidence type="ECO:0000256" key="3">
    <source>
        <dbReference type="ARBA" id="ARBA00022692"/>
    </source>
</evidence>
<evidence type="ECO:0000313" key="8">
    <source>
        <dbReference type="EMBL" id="UOO93907.1"/>
    </source>
</evidence>
<reference evidence="7" key="3">
    <citation type="submission" date="2023-12" db="EMBL/GenBank/DDBJ databases">
        <authorList>
            <person name="Sun Q."/>
            <person name="Inoue M."/>
        </authorList>
    </citation>
    <scope>NUCLEOTIDE SEQUENCE</scope>
    <source>
        <strain evidence="7">JCM 12289</strain>
    </source>
</reference>
<dbReference type="PANTHER" id="PTHR21716">
    <property type="entry name" value="TRANSMEMBRANE PROTEIN"/>
    <property type="match status" value="1"/>
</dbReference>
<feature type="transmembrane region" description="Helical" evidence="6">
    <location>
        <begin position="198"/>
        <end position="223"/>
    </location>
</feature>
<feature type="transmembrane region" description="Helical" evidence="6">
    <location>
        <begin position="258"/>
        <end position="280"/>
    </location>
</feature>
<keyword evidence="3 6" id="KW-0812">Transmembrane</keyword>
<feature type="transmembrane region" description="Helical" evidence="6">
    <location>
        <begin position="300"/>
        <end position="327"/>
    </location>
</feature>
<feature type="transmembrane region" description="Helical" evidence="6">
    <location>
        <begin position="60"/>
        <end position="80"/>
    </location>
</feature>
<dbReference type="InterPro" id="IPR002549">
    <property type="entry name" value="AI-2E-like"/>
</dbReference>
<keyword evidence="9" id="KW-1185">Reference proteome</keyword>
<evidence type="ECO:0000256" key="6">
    <source>
        <dbReference type="SAM" id="Phobius"/>
    </source>
</evidence>
<dbReference type="EMBL" id="BAAADN010000030">
    <property type="protein sequence ID" value="GAA0463467.1"/>
    <property type="molecule type" value="Genomic_DNA"/>
</dbReference>
<keyword evidence="4 6" id="KW-1133">Transmembrane helix</keyword>
<accession>A0AAV3SH83</accession>
<evidence type="ECO:0000256" key="2">
    <source>
        <dbReference type="ARBA" id="ARBA00009773"/>
    </source>
</evidence>
<evidence type="ECO:0000313" key="10">
    <source>
        <dbReference type="Proteomes" id="UP001500962"/>
    </source>
</evidence>